<comment type="caution">
    <text evidence="1">The sequence shown here is derived from an EMBL/GenBank/DDBJ whole genome shotgun (WGS) entry which is preliminary data.</text>
</comment>
<dbReference type="RefSeq" id="WP_150337633.1">
    <property type="nucleotide sequence ID" value="NZ_VXKE01000020.1"/>
</dbReference>
<name>A0A5M9QJV1_9HELI</name>
<evidence type="ECO:0000313" key="1">
    <source>
        <dbReference type="EMBL" id="KAA8708157.1"/>
    </source>
</evidence>
<proteinExistence type="predicted"/>
<dbReference type="EMBL" id="VXKE01000020">
    <property type="protein sequence ID" value="KAA8708157.1"/>
    <property type="molecule type" value="Genomic_DNA"/>
</dbReference>
<protein>
    <submittedName>
        <fullName evidence="1">Uncharacterized protein</fullName>
    </submittedName>
</protein>
<accession>A0A5M9QJV1</accession>
<dbReference type="Proteomes" id="UP000323707">
    <property type="component" value="Unassembled WGS sequence"/>
</dbReference>
<reference evidence="1 2" key="1">
    <citation type="submission" date="2019-09" db="EMBL/GenBank/DDBJ databases">
        <title>Draft genome sequence of various Type strains from the CCUG.</title>
        <authorList>
            <person name="Pineiro-Iglesias B."/>
            <person name="Tunovic T."/>
            <person name="Unosson C."/>
            <person name="Inganas E."/>
            <person name="Ohlen M."/>
            <person name="Cardew S."/>
            <person name="Jensie-Markopoulos S."/>
            <person name="Salva-Serra F."/>
            <person name="Jaen-Luchoro D."/>
            <person name="Karlsson R."/>
            <person name="Svensson-Stadler L."/>
            <person name="Chun J."/>
            <person name="Moore E."/>
        </authorList>
    </citation>
    <scope>NUCLEOTIDE SEQUENCE [LARGE SCALE GENOMIC DNA]</scope>
    <source>
        <strain evidence="1 2">CCUG 32756T</strain>
    </source>
</reference>
<evidence type="ECO:0000313" key="2">
    <source>
        <dbReference type="Proteomes" id="UP000323707"/>
    </source>
</evidence>
<gene>
    <name evidence="1" type="ORF">F4V45_06875</name>
</gene>
<sequence length="78" mass="8658">MVRVLLPAFNKRTFCEQLGKNNALFLMKCCALGAPTNSSADIVALTALHRLYLGRNLRAYALDFATRCVKHFPSPDTT</sequence>
<dbReference type="AlphaFoldDB" id="A0A5M9QJV1"/>
<organism evidence="1 2">
    <name type="scientific">Helicobacter canis</name>
    <dbReference type="NCBI Taxonomy" id="29419"/>
    <lineage>
        <taxon>Bacteria</taxon>
        <taxon>Pseudomonadati</taxon>
        <taxon>Campylobacterota</taxon>
        <taxon>Epsilonproteobacteria</taxon>
        <taxon>Campylobacterales</taxon>
        <taxon>Helicobacteraceae</taxon>
        <taxon>Helicobacter</taxon>
    </lineage>
</organism>